<accession>A0A238XKP9</accession>
<proteinExistence type="predicted"/>
<organism evidence="1 2">
    <name type="scientific">Lutibacter flavus</name>
    <dbReference type="NCBI Taxonomy" id="691689"/>
    <lineage>
        <taxon>Bacteria</taxon>
        <taxon>Pseudomonadati</taxon>
        <taxon>Bacteroidota</taxon>
        <taxon>Flavobacteriia</taxon>
        <taxon>Flavobacteriales</taxon>
        <taxon>Flavobacteriaceae</taxon>
        <taxon>Lutibacter</taxon>
    </lineage>
</organism>
<dbReference type="AlphaFoldDB" id="A0A238XKP9"/>
<evidence type="ECO:0000313" key="2">
    <source>
        <dbReference type="Proteomes" id="UP000198412"/>
    </source>
</evidence>
<gene>
    <name evidence="1" type="ORF">SAMN04488111_1869</name>
</gene>
<reference evidence="2" key="1">
    <citation type="submission" date="2017-06" db="EMBL/GenBank/DDBJ databases">
        <authorList>
            <person name="Varghese N."/>
            <person name="Submissions S."/>
        </authorList>
    </citation>
    <scope>NUCLEOTIDE SEQUENCE [LARGE SCALE GENOMIC DNA]</scope>
    <source>
        <strain evidence="2">DSM 27993</strain>
    </source>
</reference>
<evidence type="ECO:0000313" key="1">
    <source>
        <dbReference type="EMBL" id="SNR58904.1"/>
    </source>
</evidence>
<dbReference type="RefSeq" id="WP_089378186.1">
    <property type="nucleotide sequence ID" value="NZ_FZNX01000003.1"/>
</dbReference>
<dbReference type="EMBL" id="FZNX01000003">
    <property type="protein sequence ID" value="SNR58904.1"/>
    <property type="molecule type" value="Genomic_DNA"/>
</dbReference>
<dbReference type="Proteomes" id="UP000198412">
    <property type="component" value="Unassembled WGS sequence"/>
</dbReference>
<protein>
    <submittedName>
        <fullName evidence="1">Uncharacterized protein</fullName>
    </submittedName>
</protein>
<name>A0A238XKP9_9FLAO</name>
<sequence>MKENTWNRKVILTTTENQKDALSHNNEGKELLRNSEIKILSMDDVAKFDDEFTILGGDRIAPNMMLVLSPYNDKTYVKIDEARAQLAVEKGLLTVRFCSLLGATSIKVIDVKQTDLDKQTEISLEGSAKGVSPEVKAEIAKIEKIKNQIEVVATARGGKPKFEKAERLLKENRLETDSFFKNLFNMVKDYEGEENRIGVLTKSVLLSHSMKDTLDIVGKVSFPVGYVKAGYKSSLKQKEQIFMTLEVSFESN</sequence>
<keyword evidence="2" id="KW-1185">Reference proteome</keyword>